<reference evidence="1" key="1">
    <citation type="submission" date="2020-03" db="EMBL/GenBank/DDBJ databases">
        <title>A high-quality chromosome-level genome assembly of a woody plant with both climbing and erect habits, Rhamnella rubrinervis.</title>
        <authorList>
            <person name="Lu Z."/>
            <person name="Yang Y."/>
            <person name="Zhu X."/>
            <person name="Sun Y."/>
        </authorList>
    </citation>
    <scope>NUCLEOTIDE SEQUENCE</scope>
    <source>
        <strain evidence="1">BYM</strain>
        <tissue evidence="1">Leaf</tissue>
    </source>
</reference>
<organism evidence="1 2">
    <name type="scientific">Rhamnella rubrinervis</name>
    <dbReference type="NCBI Taxonomy" id="2594499"/>
    <lineage>
        <taxon>Eukaryota</taxon>
        <taxon>Viridiplantae</taxon>
        <taxon>Streptophyta</taxon>
        <taxon>Embryophyta</taxon>
        <taxon>Tracheophyta</taxon>
        <taxon>Spermatophyta</taxon>
        <taxon>Magnoliopsida</taxon>
        <taxon>eudicotyledons</taxon>
        <taxon>Gunneridae</taxon>
        <taxon>Pentapetalae</taxon>
        <taxon>rosids</taxon>
        <taxon>fabids</taxon>
        <taxon>Rosales</taxon>
        <taxon>Rhamnaceae</taxon>
        <taxon>rhamnoid group</taxon>
        <taxon>Rhamneae</taxon>
        <taxon>Rhamnella</taxon>
    </lineage>
</organism>
<name>A0A8K0GSQ4_9ROSA</name>
<proteinExistence type="predicted"/>
<accession>A0A8K0GSQ4</accession>
<dbReference type="Proteomes" id="UP000796880">
    <property type="component" value="Unassembled WGS sequence"/>
</dbReference>
<keyword evidence="2" id="KW-1185">Reference proteome</keyword>
<gene>
    <name evidence="1" type="ORF">FNV43_RR18225</name>
</gene>
<evidence type="ECO:0000313" key="2">
    <source>
        <dbReference type="Proteomes" id="UP000796880"/>
    </source>
</evidence>
<dbReference type="EMBL" id="VOIH02000008">
    <property type="protein sequence ID" value="KAF3439947.1"/>
    <property type="molecule type" value="Genomic_DNA"/>
</dbReference>
<protein>
    <submittedName>
        <fullName evidence="1">Uncharacterized protein</fullName>
    </submittedName>
</protein>
<comment type="caution">
    <text evidence="1">The sequence shown here is derived from an EMBL/GenBank/DDBJ whole genome shotgun (WGS) entry which is preliminary data.</text>
</comment>
<dbReference type="AlphaFoldDB" id="A0A8K0GSQ4"/>
<sequence length="207" mass="22029">MGLLFQPGWASCEQRAGPLPPNRLGLEQTTGWASSSNRAGHLAQWTGPHIYKALGLALQPGWATCIKWVGPSVNNGLGLELHWAGSRPPTCWVTLLQCWASHTQWAGPLASFGLSLPCQRAGPLQHGRSSRSNRAGPISRWAGPRVYKRAVPLEPNGLAFLEQRAGRHSPAGLGLACHSGLASTAQRAGPLSRWAGSSLNQGLGLTR</sequence>
<evidence type="ECO:0000313" key="1">
    <source>
        <dbReference type="EMBL" id="KAF3439947.1"/>
    </source>
</evidence>